<dbReference type="GO" id="GO:0005886">
    <property type="term" value="C:plasma membrane"/>
    <property type="evidence" value="ECO:0007669"/>
    <property type="project" value="UniProtKB-SubCell"/>
</dbReference>
<dbReference type="InterPro" id="IPR003661">
    <property type="entry name" value="HisK_dim/P_dom"/>
</dbReference>
<dbReference type="SUPFAM" id="SSF47384">
    <property type="entry name" value="Homodimeric domain of signal transducing histidine kinase"/>
    <property type="match status" value="1"/>
</dbReference>
<dbReference type="PROSITE" id="PS50109">
    <property type="entry name" value="HIS_KIN"/>
    <property type="match status" value="1"/>
</dbReference>
<dbReference type="InterPro" id="IPR004358">
    <property type="entry name" value="Sig_transdc_His_kin-like_C"/>
</dbReference>
<dbReference type="Pfam" id="PF00672">
    <property type="entry name" value="HAMP"/>
    <property type="match status" value="1"/>
</dbReference>
<name>D6Y883_THEBD</name>
<keyword evidence="9" id="KW-0902">Two-component regulatory system</keyword>
<dbReference type="EC" id="2.7.13.3" evidence="3"/>
<dbReference type="InterPro" id="IPR005467">
    <property type="entry name" value="His_kinase_dom"/>
</dbReference>
<dbReference type="SMART" id="SM00304">
    <property type="entry name" value="HAMP"/>
    <property type="match status" value="1"/>
</dbReference>
<dbReference type="SUPFAM" id="SSF158472">
    <property type="entry name" value="HAMP domain-like"/>
    <property type="match status" value="1"/>
</dbReference>
<evidence type="ECO:0000259" key="13">
    <source>
        <dbReference type="PROSITE" id="PS50885"/>
    </source>
</evidence>
<evidence type="ECO:0000256" key="8">
    <source>
        <dbReference type="ARBA" id="ARBA00022989"/>
    </source>
</evidence>
<dbReference type="CDD" id="cd00082">
    <property type="entry name" value="HisKA"/>
    <property type="match status" value="1"/>
</dbReference>
<keyword evidence="15" id="KW-1185">Reference proteome</keyword>
<dbReference type="PRINTS" id="PR00344">
    <property type="entry name" value="BCTRLSENSOR"/>
</dbReference>
<dbReference type="GO" id="GO:0000155">
    <property type="term" value="F:phosphorelay sensor kinase activity"/>
    <property type="evidence" value="ECO:0007669"/>
    <property type="project" value="InterPro"/>
</dbReference>
<keyword evidence="5" id="KW-0808">Transferase</keyword>
<evidence type="ECO:0000256" key="9">
    <source>
        <dbReference type="ARBA" id="ARBA00023012"/>
    </source>
</evidence>
<dbReference type="PANTHER" id="PTHR45436:SF5">
    <property type="entry name" value="SENSOR HISTIDINE KINASE TRCS"/>
    <property type="match status" value="1"/>
</dbReference>
<keyword evidence="6" id="KW-0812">Transmembrane</keyword>
<dbReference type="Proteomes" id="UP000006640">
    <property type="component" value="Chromosome"/>
</dbReference>
<feature type="domain" description="Histidine kinase" evidence="12">
    <location>
        <begin position="258"/>
        <end position="465"/>
    </location>
</feature>
<dbReference type="HOGENOM" id="CLU_000445_89_6_11"/>
<evidence type="ECO:0000256" key="3">
    <source>
        <dbReference type="ARBA" id="ARBA00012438"/>
    </source>
</evidence>
<evidence type="ECO:0000259" key="12">
    <source>
        <dbReference type="PROSITE" id="PS50109"/>
    </source>
</evidence>
<keyword evidence="10" id="KW-0472">Membrane</keyword>
<evidence type="ECO:0000256" key="10">
    <source>
        <dbReference type="ARBA" id="ARBA00023136"/>
    </source>
</evidence>
<dbReference type="InterPro" id="IPR036890">
    <property type="entry name" value="HATPase_C_sf"/>
</dbReference>
<dbReference type="RefSeq" id="WP_013133352.1">
    <property type="nucleotide sequence ID" value="NC_014165.1"/>
</dbReference>
<dbReference type="InterPro" id="IPR036097">
    <property type="entry name" value="HisK_dim/P_sf"/>
</dbReference>
<dbReference type="KEGG" id="tbi:Tbis_3125"/>
<dbReference type="InterPro" id="IPR003660">
    <property type="entry name" value="HAMP_dom"/>
</dbReference>
<evidence type="ECO:0000256" key="11">
    <source>
        <dbReference type="SAM" id="MobiDB-lite"/>
    </source>
</evidence>
<dbReference type="SMART" id="SM00387">
    <property type="entry name" value="HATPase_c"/>
    <property type="match status" value="1"/>
</dbReference>
<comment type="subcellular location">
    <subcellularLocation>
        <location evidence="2">Cell membrane</location>
    </subcellularLocation>
</comment>
<dbReference type="PANTHER" id="PTHR45436">
    <property type="entry name" value="SENSOR HISTIDINE KINASE YKOH"/>
    <property type="match status" value="1"/>
</dbReference>
<protein>
    <recommendedName>
        <fullName evidence="3">histidine kinase</fullName>
        <ecNumber evidence="3">2.7.13.3</ecNumber>
    </recommendedName>
</protein>
<dbReference type="Pfam" id="PF00512">
    <property type="entry name" value="HisKA"/>
    <property type="match status" value="1"/>
</dbReference>
<comment type="catalytic activity">
    <reaction evidence="1">
        <text>ATP + protein L-histidine = ADP + protein N-phospho-L-histidine.</text>
        <dbReference type="EC" id="2.7.13.3"/>
    </reaction>
</comment>
<evidence type="ECO:0000256" key="5">
    <source>
        <dbReference type="ARBA" id="ARBA00022679"/>
    </source>
</evidence>
<dbReference type="CDD" id="cd06225">
    <property type="entry name" value="HAMP"/>
    <property type="match status" value="1"/>
</dbReference>
<organism evidence="14 15">
    <name type="scientific">Thermobispora bispora (strain ATCC 19993 / DSM 43833 / CBS 139.67 / JCM 10125 / KCTC 9307 / NBRC 14880 / R51)</name>
    <dbReference type="NCBI Taxonomy" id="469371"/>
    <lineage>
        <taxon>Bacteria</taxon>
        <taxon>Bacillati</taxon>
        <taxon>Actinomycetota</taxon>
        <taxon>Actinomycetes</taxon>
        <taxon>Streptosporangiales</taxon>
        <taxon>Streptosporangiaceae</taxon>
        <taxon>Thermobispora</taxon>
    </lineage>
</organism>
<dbReference type="InterPro" id="IPR003594">
    <property type="entry name" value="HATPase_dom"/>
</dbReference>
<feature type="domain" description="HAMP" evidence="13">
    <location>
        <begin position="190"/>
        <end position="243"/>
    </location>
</feature>
<dbReference type="InterPro" id="IPR050428">
    <property type="entry name" value="TCS_sensor_his_kinase"/>
</dbReference>
<feature type="region of interest" description="Disordered" evidence="11">
    <location>
        <begin position="468"/>
        <end position="490"/>
    </location>
</feature>
<evidence type="ECO:0000256" key="4">
    <source>
        <dbReference type="ARBA" id="ARBA00022553"/>
    </source>
</evidence>
<dbReference type="AlphaFoldDB" id="D6Y883"/>
<accession>D6Y883</accession>
<keyword evidence="4" id="KW-0597">Phosphoprotein</keyword>
<dbReference type="SMART" id="SM00388">
    <property type="entry name" value="HisKA"/>
    <property type="match status" value="1"/>
</dbReference>
<dbReference type="Gene3D" id="3.30.565.10">
    <property type="entry name" value="Histidine kinase-like ATPase, C-terminal domain"/>
    <property type="match status" value="1"/>
</dbReference>
<evidence type="ECO:0000256" key="1">
    <source>
        <dbReference type="ARBA" id="ARBA00000085"/>
    </source>
</evidence>
<dbReference type="eggNOG" id="COG2205">
    <property type="taxonomic scope" value="Bacteria"/>
</dbReference>
<dbReference type="SUPFAM" id="SSF55874">
    <property type="entry name" value="ATPase domain of HSP90 chaperone/DNA topoisomerase II/histidine kinase"/>
    <property type="match status" value="1"/>
</dbReference>
<dbReference type="STRING" id="469371.Tbis_3125"/>
<keyword evidence="7 14" id="KW-0418">Kinase</keyword>
<dbReference type="Gene3D" id="6.10.340.10">
    <property type="match status" value="1"/>
</dbReference>
<evidence type="ECO:0000256" key="7">
    <source>
        <dbReference type="ARBA" id="ARBA00022777"/>
    </source>
</evidence>
<dbReference type="EMBL" id="CP001874">
    <property type="protein sequence ID" value="ADG89819.1"/>
    <property type="molecule type" value="Genomic_DNA"/>
</dbReference>
<dbReference type="Pfam" id="PF02518">
    <property type="entry name" value="HATPase_c"/>
    <property type="match status" value="1"/>
</dbReference>
<keyword evidence="8" id="KW-1133">Transmembrane helix</keyword>
<dbReference type="PROSITE" id="PS50885">
    <property type="entry name" value="HAMP"/>
    <property type="match status" value="1"/>
</dbReference>
<dbReference type="OrthoDB" id="9786919at2"/>
<evidence type="ECO:0000313" key="15">
    <source>
        <dbReference type="Proteomes" id="UP000006640"/>
    </source>
</evidence>
<dbReference type="Gene3D" id="1.10.287.130">
    <property type="match status" value="1"/>
</dbReference>
<sequence length="490" mass="53179">MHRLIRRLPLPVPSSQPLRAKITVLVGLLTVLLLTPLAVLASMLIQQMVTSTAWKETRQQVIVTQTELRAGRLTDPIEPSVPGVDLVQVVDAKGRVIAASEEARSLPPLASTLPTPDEPQRDLQSCPQEDAGPCMRVSALRVDGASSPTVIYAGRPASALTEGTNLNLILAAQVALVTLLTGWGTWKLAGGILRPINDIRGTLNAINVNDLSARVPTPDGDDEIIRLAHTVNDTLDRIEHAKQVTERLYRRQREFTADASHELRTPLAGIRARLEDAKLHPAETDLEELVDGALGDVERLQAIIDDLLFLTRVCAADPRKMELIDLGELVRAETAARECPVEVRLDLDGLTTIKAVRNEIARAYVNLIDNAQRHAKRIIEVEVRTEGTYVVVSVGDDGPGVPEDKREWIFERFARLDSARSRDRGGTGLGLTIVRDIAVAHGGTVTVDESRYGGARFVVRLPLVPGYSSPDGAGPADADRRPSAAPHRGG</sequence>
<evidence type="ECO:0000256" key="6">
    <source>
        <dbReference type="ARBA" id="ARBA00022692"/>
    </source>
</evidence>
<gene>
    <name evidence="14" type="ordered locus">Tbis_3125</name>
</gene>
<reference evidence="14 15" key="1">
    <citation type="submission" date="2010-01" db="EMBL/GenBank/DDBJ databases">
        <title>The complete genome of Thermobispora bispora DSM 43833.</title>
        <authorList>
            <consortium name="US DOE Joint Genome Institute (JGI-PGF)"/>
            <person name="Lucas S."/>
            <person name="Copeland A."/>
            <person name="Lapidus A."/>
            <person name="Glavina del Rio T."/>
            <person name="Dalin E."/>
            <person name="Tice H."/>
            <person name="Bruce D."/>
            <person name="Goodwin L."/>
            <person name="Pitluck S."/>
            <person name="Kyrpides N."/>
            <person name="Mavromatis K."/>
            <person name="Ivanova N."/>
            <person name="Mikhailova N."/>
            <person name="Chertkov O."/>
            <person name="Brettin T."/>
            <person name="Detter J.C."/>
            <person name="Han C."/>
            <person name="Larimer F."/>
            <person name="Land M."/>
            <person name="Hauser L."/>
            <person name="Markowitz V."/>
            <person name="Cheng J.-F."/>
            <person name="Hugenholtz P."/>
            <person name="Woyke T."/>
            <person name="Wu D."/>
            <person name="Jando M."/>
            <person name="Schneider S."/>
            <person name="Klenk H.-P."/>
            <person name="Eisen J.A."/>
        </authorList>
    </citation>
    <scope>NUCLEOTIDE SEQUENCE [LARGE SCALE GENOMIC DNA]</scope>
    <source>
        <strain evidence="15">ATCC 19993 / DSM 43833 / CBS 139.67 / JCM 10125 / KCTC 9307 / NBRC 14880 / R51</strain>
    </source>
</reference>
<proteinExistence type="predicted"/>
<evidence type="ECO:0000313" key="14">
    <source>
        <dbReference type="EMBL" id="ADG89819.1"/>
    </source>
</evidence>
<evidence type="ECO:0000256" key="2">
    <source>
        <dbReference type="ARBA" id="ARBA00004236"/>
    </source>
</evidence>